<sequence length="140" mass="15809">MIGTNKGHYGLIALIYMAGNIEKKVSVKEVAEKENISKRYLEQIFSALKKSGILISVKGSQGGYLLSRSPKEIKVGDVLRALEDIESAVPKNYRIEDTSYTIQKEVWDTIEKSINQIIDNTSIEDLKNKHNENSANIYYI</sequence>
<dbReference type="AlphaFoldDB" id="E3HDK1"/>
<dbReference type="PROSITE" id="PS01332">
    <property type="entry name" value="HTH_RRF2_1"/>
    <property type="match status" value="1"/>
</dbReference>
<dbReference type="Proteomes" id="UP000006875">
    <property type="component" value="Plasmid pILYOP01"/>
</dbReference>
<dbReference type="PANTHER" id="PTHR33221">
    <property type="entry name" value="WINGED HELIX-TURN-HELIX TRANSCRIPTIONAL REGULATOR, RRF2 FAMILY"/>
    <property type="match status" value="1"/>
</dbReference>
<organism evidence="2 3">
    <name type="scientific">Ilyobacter polytropus (strain ATCC 51220 / DSM 2926 / LMG 16218 / CuHBu1)</name>
    <dbReference type="NCBI Taxonomy" id="572544"/>
    <lineage>
        <taxon>Bacteria</taxon>
        <taxon>Fusobacteriati</taxon>
        <taxon>Fusobacteriota</taxon>
        <taxon>Fusobacteriia</taxon>
        <taxon>Fusobacteriales</taxon>
        <taxon>Fusobacteriaceae</taxon>
        <taxon>Ilyobacter</taxon>
    </lineage>
</organism>
<name>E3HDK1_ILYPC</name>
<dbReference type="RefSeq" id="WP_013388846.1">
    <property type="nucleotide sequence ID" value="NC_014633.1"/>
</dbReference>
<keyword evidence="2" id="KW-0614">Plasmid</keyword>
<protein>
    <submittedName>
        <fullName evidence="2">Transcriptional regulator, BadM/Rrf2 family</fullName>
    </submittedName>
</protein>
<reference evidence="2 3" key="1">
    <citation type="journal article" date="2010" name="Stand. Genomic Sci.">
        <title>Complete genome sequence of Ilyobacter polytropus type strain (CuHbu1).</title>
        <authorList>
            <person name="Sikorski J."/>
            <person name="Chertkov O."/>
            <person name="Lapidus A."/>
            <person name="Nolan M."/>
            <person name="Lucas S."/>
            <person name="Del Rio T.G."/>
            <person name="Tice H."/>
            <person name="Cheng J.F."/>
            <person name="Tapia R."/>
            <person name="Han C."/>
            <person name="Goodwin L."/>
            <person name="Pitluck S."/>
            <person name="Liolios K."/>
            <person name="Ivanova N."/>
            <person name="Mavromatis K."/>
            <person name="Mikhailova N."/>
            <person name="Pati A."/>
            <person name="Chen A."/>
            <person name="Palaniappan K."/>
            <person name="Land M."/>
            <person name="Hauser L."/>
            <person name="Chang Y.J."/>
            <person name="Jeffries C.D."/>
            <person name="Brambilla E."/>
            <person name="Yasawong M."/>
            <person name="Rohde M."/>
            <person name="Pukall R."/>
            <person name="Spring S."/>
            <person name="Goker M."/>
            <person name="Woyke T."/>
            <person name="Bristow J."/>
            <person name="Eisen J.A."/>
            <person name="Markowitz V."/>
            <person name="Hugenholtz P."/>
            <person name="Kyrpides N.C."/>
            <person name="Klenk H.P."/>
        </authorList>
    </citation>
    <scope>NUCLEOTIDE SEQUENCE [LARGE SCALE GENOMIC DNA]</scope>
    <source>
        <strain evidence="3">ATCC 51220 / DSM 2926 / LMG 16218 / CuHBu1</strain>
        <plasmid evidence="3">pILYOP01</plasmid>
    </source>
</reference>
<dbReference type="Gene3D" id="1.10.10.10">
    <property type="entry name" value="Winged helix-like DNA-binding domain superfamily/Winged helix DNA-binding domain"/>
    <property type="match status" value="1"/>
</dbReference>
<dbReference type="PROSITE" id="PS51197">
    <property type="entry name" value="HTH_RRF2_2"/>
    <property type="match status" value="1"/>
</dbReference>
<evidence type="ECO:0000313" key="2">
    <source>
        <dbReference type="EMBL" id="ADO84187.1"/>
    </source>
</evidence>
<dbReference type="NCBIfam" id="TIGR00738">
    <property type="entry name" value="rrf2_super"/>
    <property type="match status" value="1"/>
</dbReference>
<dbReference type="EMBL" id="CP002282">
    <property type="protein sequence ID" value="ADO84187.1"/>
    <property type="molecule type" value="Genomic_DNA"/>
</dbReference>
<gene>
    <name evidence="2" type="ordered locus">Ilyop_2428</name>
</gene>
<dbReference type="SUPFAM" id="SSF46785">
    <property type="entry name" value="Winged helix' DNA-binding domain"/>
    <property type="match status" value="1"/>
</dbReference>
<dbReference type="GO" id="GO:0003700">
    <property type="term" value="F:DNA-binding transcription factor activity"/>
    <property type="evidence" value="ECO:0007669"/>
    <property type="project" value="TreeGrafter"/>
</dbReference>
<dbReference type="InterPro" id="IPR000944">
    <property type="entry name" value="Tscrpt_reg_Rrf2"/>
</dbReference>
<proteinExistence type="predicted"/>
<keyword evidence="3" id="KW-1185">Reference proteome</keyword>
<dbReference type="GO" id="GO:0005829">
    <property type="term" value="C:cytosol"/>
    <property type="evidence" value="ECO:0007669"/>
    <property type="project" value="TreeGrafter"/>
</dbReference>
<accession>E3HDK1</accession>
<evidence type="ECO:0000256" key="1">
    <source>
        <dbReference type="ARBA" id="ARBA00023125"/>
    </source>
</evidence>
<dbReference type="OrthoDB" id="9808360at2"/>
<dbReference type="InterPro" id="IPR036390">
    <property type="entry name" value="WH_DNA-bd_sf"/>
</dbReference>
<geneLocation type="plasmid" evidence="2 3">
    <name>pILYOP01</name>
</geneLocation>
<dbReference type="PANTHER" id="PTHR33221:SF5">
    <property type="entry name" value="HTH-TYPE TRANSCRIPTIONAL REGULATOR ISCR"/>
    <property type="match status" value="1"/>
</dbReference>
<dbReference type="KEGG" id="ipo:Ilyop_2428"/>
<dbReference type="GO" id="GO:0003677">
    <property type="term" value="F:DNA binding"/>
    <property type="evidence" value="ECO:0007669"/>
    <property type="project" value="UniProtKB-KW"/>
</dbReference>
<keyword evidence="1" id="KW-0238">DNA-binding</keyword>
<dbReference type="Pfam" id="PF02082">
    <property type="entry name" value="Rrf2"/>
    <property type="match status" value="1"/>
</dbReference>
<evidence type="ECO:0000313" key="3">
    <source>
        <dbReference type="Proteomes" id="UP000006875"/>
    </source>
</evidence>
<dbReference type="HOGENOM" id="CLU_107144_0_1_0"/>
<dbReference type="InterPro" id="IPR036388">
    <property type="entry name" value="WH-like_DNA-bd_sf"/>
</dbReference>
<dbReference type="InterPro" id="IPR030489">
    <property type="entry name" value="TR_Rrf2-type_CS"/>
</dbReference>